<accession>A0A6G3U3R5</accession>
<sequence>MSARLRGLARDTENIVAAGGYRAPDGREHRIAAAVEAAREGTRLFG</sequence>
<reference evidence="2" key="1">
    <citation type="submission" date="2020-01" db="EMBL/GenBank/DDBJ databases">
        <title>Insect and environment-associated Actinomycetes.</title>
        <authorList>
            <person name="Currrie C."/>
            <person name="Chevrette M."/>
            <person name="Carlson C."/>
            <person name="Stubbendieck R."/>
            <person name="Wendt-Pienkowski E."/>
        </authorList>
    </citation>
    <scope>NUCLEOTIDE SEQUENCE</scope>
    <source>
        <strain evidence="2">SID7958</strain>
    </source>
</reference>
<comment type="caution">
    <text evidence="2">The sequence shown here is derived from an EMBL/GenBank/DDBJ whole genome shotgun (WGS) entry which is preliminary data.</text>
</comment>
<dbReference type="EMBL" id="JAAGMU010000928">
    <property type="protein sequence ID" value="NEC80975.1"/>
    <property type="molecule type" value="Genomic_DNA"/>
</dbReference>
<proteinExistence type="predicted"/>
<name>A0A6G3U3R5_9ACTN</name>
<protein>
    <submittedName>
        <fullName evidence="2">TIGR02452 family protein</fullName>
    </submittedName>
</protein>
<dbReference type="InterPro" id="IPR019261">
    <property type="entry name" value="PARG_cat_microbial"/>
</dbReference>
<organism evidence="2">
    <name type="scientific">Streptomyces sp. SID7958</name>
    <dbReference type="NCBI Taxonomy" id="2706093"/>
    <lineage>
        <taxon>Bacteria</taxon>
        <taxon>Bacillati</taxon>
        <taxon>Actinomycetota</taxon>
        <taxon>Actinomycetes</taxon>
        <taxon>Kitasatosporales</taxon>
        <taxon>Streptomycetaceae</taxon>
        <taxon>Streptomyces</taxon>
    </lineage>
</organism>
<feature type="non-terminal residue" evidence="2">
    <location>
        <position position="46"/>
    </location>
</feature>
<gene>
    <name evidence="2" type="ORF">G3I38_17480</name>
</gene>
<feature type="domain" description="Microbial-type PARG catalytic" evidence="1">
    <location>
        <begin position="9"/>
        <end position="45"/>
    </location>
</feature>
<evidence type="ECO:0000313" key="2">
    <source>
        <dbReference type="EMBL" id="NEC80975.1"/>
    </source>
</evidence>
<dbReference type="Pfam" id="PF10021">
    <property type="entry name" value="PARG_cat_microb"/>
    <property type="match status" value="1"/>
</dbReference>
<dbReference type="AlphaFoldDB" id="A0A6G3U3R5"/>
<evidence type="ECO:0000259" key="1">
    <source>
        <dbReference type="Pfam" id="PF10021"/>
    </source>
</evidence>